<evidence type="ECO:0000313" key="2">
    <source>
        <dbReference type="EMBL" id="XBO36702.1"/>
    </source>
</evidence>
<name>A0AAU7J902_9HYPH</name>
<dbReference type="EMBL" id="CP157484">
    <property type="protein sequence ID" value="XBO36702.1"/>
    <property type="molecule type" value="Genomic_DNA"/>
</dbReference>
<protein>
    <recommendedName>
        <fullName evidence="1">EF-hand domain-containing protein</fullName>
    </recommendedName>
</protein>
<dbReference type="PROSITE" id="PS50222">
    <property type="entry name" value="EF_HAND_2"/>
    <property type="match status" value="1"/>
</dbReference>
<gene>
    <name evidence="2" type="ORF">ABEG18_13170</name>
</gene>
<dbReference type="InterPro" id="IPR002048">
    <property type="entry name" value="EF_hand_dom"/>
</dbReference>
<reference evidence="2" key="1">
    <citation type="submission" date="2024-05" db="EMBL/GenBank/DDBJ databases">
        <authorList>
            <person name="Kim S."/>
            <person name="Heo J."/>
            <person name="Choi H."/>
            <person name="Choi Y."/>
            <person name="Kwon S.-W."/>
            <person name="Kim Y."/>
        </authorList>
    </citation>
    <scope>NUCLEOTIDE SEQUENCE</scope>
    <source>
        <strain evidence="2">KACC 23698</strain>
    </source>
</reference>
<accession>A0AAU7J902</accession>
<feature type="domain" description="EF-hand" evidence="1">
    <location>
        <begin position="103"/>
        <end position="138"/>
    </location>
</feature>
<sequence length="157" mass="16843">MNAHAAFNPVKPRAYFTTKHVISRMFAEIGGPKRVAERIRKKLKQTYNYSDPQHPAEISFAAVCDLVVAGARAPIEHLCTLAGGAFLPSHTTNEGVTVLAGRACVEQAEFVAKLLDATGDGKITAAEALPLLKDLDDAIRTLTCARARVLADVECGQ</sequence>
<dbReference type="AlphaFoldDB" id="A0AAU7J902"/>
<dbReference type="GO" id="GO:0005509">
    <property type="term" value="F:calcium ion binding"/>
    <property type="evidence" value="ECO:0007669"/>
    <property type="project" value="InterPro"/>
</dbReference>
<proteinExistence type="predicted"/>
<dbReference type="RefSeq" id="WP_406853516.1">
    <property type="nucleotide sequence ID" value="NZ_CP157484.1"/>
</dbReference>
<organism evidence="2">
    <name type="scientific">Alsobacter sp. KACC 23698</name>
    <dbReference type="NCBI Taxonomy" id="3149229"/>
    <lineage>
        <taxon>Bacteria</taxon>
        <taxon>Pseudomonadati</taxon>
        <taxon>Pseudomonadota</taxon>
        <taxon>Alphaproteobacteria</taxon>
        <taxon>Hyphomicrobiales</taxon>
        <taxon>Alsobacteraceae</taxon>
        <taxon>Alsobacter</taxon>
    </lineage>
</organism>
<evidence type="ECO:0000259" key="1">
    <source>
        <dbReference type="PROSITE" id="PS50222"/>
    </source>
</evidence>